<dbReference type="Gene3D" id="2.120.10.80">
    <property type="entry name" value="Kelch-type beta propeller"/>
    <property type="match status" value="1"/>
</dbReference>
<feature type="region of interest" description="Disordered" evidence="3">
    <location>
        <begin position="1"/>
        <end position="23"/>
    </location>
</feature>
<dbReference type="SUPFAM" id="SSF117281">
    <property type="entry name" value="Kelch motif"/>
    <property type="match status" value="1"/>
</dbReference>
<dbReference type="PANTHER" id="PTHR46093">
    <property type="entry name" value="ACYL-COA-BINDING DOMAIN-CONTAINING PROTEIN 5"/>
    <property type="match status" value="1"/>
</dbReference>
<dbReference type="InterPro" id="IPR015915">
    <property type="entry name" value="Kelch-typ_b-propeller"/>
</dbReference>
<evidence type="ECO:0000313" key="4">
    <source>
        <dbReference type="EMBL" id="TNV77571.1"/>
    </source>
</evidence>
<evidence type="ECO:0008006" key="6">
    <source>
        <dbReference type="Google" id="ProtNLM"/>
    </source>
</evidence>
<keyword evidence="1" id="KW-0880">Kelch repeat</keyword>
<dbReference type="EMBL" id="RRYP01011691">
    <property type="protein sequence ID" value="TNV77571.1"/>
    <property type="molecule type" value="Genomic_DNA"/>
</dbReference>
<protein>
    <recommendedName>
        <fullName evidence="6">Galactose oxidase</fullName>
    </recommendedName>
</protein>
<dbReference type="AlphaFoldDB" id="A0A8J8T103"/>
<evidence type="ECO:0000313" key="5">
    <source>
        <dbReference type="Proteomes" id="UP000785679"/>
    </source>
</evidence>
<dbReference type="OrthoDB" id="311748at2759"/>
<keyword evidence="2" id="KW-0677">Repeat</keyword>
<proteinExistence type="predicted"/>
<evidence type="ECO:0000256" key="1">
    <source>
        <dbReference type="ARBA" id="ARBA00022441"/>
    </source>
</evidence>
<reference evidence="4" key="1">
    <citation type="submission" date="2019-06" db="EMBL/GenBank/DDBJ databases">
        <authorList>
            <person name="Zheng W."/>
        </authorList>
    </citation>
    <scope>NUCLEOTIDE SEQUENCE</scope>
    <source>
        <strain evidence="4">QDHG01</strain>
    </source>
</reference>
<evidence type="ECO:0000256" key="3">
    <source>
        <dbReference type="SAM" id="MobiDB-lite"/>
    </source>
</evidence>
<gene>
    <name evidence="4" type="ORF">FGO68_gene8380</name>
</gene>
<sequence length="363" mass="40602">MVESQQPEILTTKVDPSHIPGRGGATLQHLSSSDTHHTLLLLFGASRVENLDDIWLVHINRGTQKVEYAERVAARERDGLTTRNSMGSLRLGDGKVLLVGGQDSEKGIVFNDIFTYEHATRQFAHVEYGTGKVTPSARNSHTLSHTEGSQYAYLFGGADNENGPKRDLYRLNLSTLEFNVIKLEVPDTVKFPYLEMHTAHLYKGNTKLLILGGRGYYPGESIEQSNFHNQIFEIDIEEGSATYGHVSEIGTLPADLGSHQSALIDDKYIVIYGGCNGLRFFDSILRYSLEDKKWTLMTKQPANAKGSRFFQDGRISLSSTLCLPDLLVFFGGTSVEKECNDWLILPIDHLRDDKNFSEINEIM</sequence>
<evidence type="ECO:0000256" key="2">
    <source>
        <dbReference type="ARBA" id="ARBA00022737"/>
    </source>
</evidence>
<dbReference type="Proteomes" id="UP000785679">
    <property type="component" value="Unassembled WGS sequence"/>
</dbReference>
<accession>A0A8J8T103</accession>
<keyword evidence="5" id="KW-1185">Reference proteome</keyword>
<comment type="caution">
    <text evidence="4">The sequence shown here is derived from an EMBL/GenBank/DDBJ whole genome shotgun (WGS) entry which is preliminary data.</text>
</comment>
<name>A0A8J8T103_HALGN</name>
<dbReference type="Pfam" id="PF24681">
    <property type="entry name" value="Kelch_KLHDC2_KLHL20_DRC7"/>
    <property type="match status" value="1"/>
</dbReference>
<dbReference type="PANTHER" id="PTHR46093:SF18">
    <property type="entry name" value="FIBRONECTIN TYPE-III DOMAIN-CONTAINING PROTEIN"/>
    <property type="match status" value="1"/>
</dbReference>
<organism evidence="4 5">
    <name type="scientific">Halteria grandinella</name>
    <dbReference type="NCBI Taxonomy" id="5974"/>
    <lineage>
        <taxon>Eukaryota</taxon>
        <taxon>Sar</taxon>
        <taxon>Alveolata</taxon>
        <taxon>Ciliophora</taxon>
        <taxon>Intramacronucleata</taxon>
        <taxon>Spirotrichea</taxon>
        <taxon>Stichotrichia</taxon>
        <taxon>Sporadotrichida</taxon>
        <taxon>Halteriidae</taxon>
        <taxon>Halteria</taxon>
    </lineage>
</organism>